<evidence type="ECO:0000256" key="1">
    <source>
        <dbReference type="SAM" id="MobiDB-lite"/>
    </source>
</evidence>
<feature type="region of interest" description="Disordered" evidence="1">
    <location>
        <begin position="1"/>
        <end position="20"/>
    </location>
</feature>
<name>A0A2L1KHM0_PSEAI</name>
<proteinExistence type="predicted"/>
<geneLocation type="plasmid" evidence="2">
    <name>p12939-PER</name>
</geneLocation>
<dbReference type="EMBL" id="MF344569">
    <property type="protein sequence ID" value="AVE21275.1"/>
    <property type="molecule type" value="Genomic_DNA"/>
</dbReference>
<sequence length="40" mass="4384">MKWTMQWRMGMGTSGQTDKQKAVAGEILTGEILPATEEGD</sequence>
<protein>
    <submittedName>
        <fullName evidence="3">Uncharacterized protein</fullName>
    </submittedName>
</protein>
<dbReference type="EMBL" id="MF344570">
    <property type="protein sequence ID" value="AVE21824.1"/>
    <property type="molecule type" value="Genomic_DNA"/>
</dbReference>
<reference evidence="2" key="1">
    <citation type="submission" date="2017-06" db="EMBL/GenBank/DDBJ databases">
        <title>Complete sequence of p12939-PER from clinical Pseudomonas aeruginosa.</title>
        <authorList>
            <person name="Yuan M."/>
            <person name="Feng J."/>
            <person name="Zhan Z."/>
            <person name="Jiang X."/>
            <person name="Zhang D."/>
            <person name="Chen X."/>
            <person name="Zhao X."/>
            <person name="Che J."/>
            <person name="Lu J."/>
            <person name="Xu J."/>
            <person name="Li J."/>
            <person name="Zhou D."/>
        </authorList>
    </citation>
    <scope>NUCLEOTIDE SEQUENCE</scope>
    <source>
        <plasmid evidence="2">p12939-PER</plasmid>
    </source>
</reference>
<keyword evidence="3" id="KW-0614">Plasmid</keyword>
<evidence type="ECO:0000313" key="2">
    <source>
        <dbReference type="EMBL" id="AVE21275.1"/>
    </source>
</evidence>
<geneLocation type="plasmid" evidence="3">
    <name>pA681-IMP</name>
</geneLocation>
<reference evidence="3" key="2">
    <citation type="submission" date="2017-06" db="EMBL/GenBank/DDBJ databases">
        <title>Complete sequence of pA681-IMP from clinical Pseudomonas aeruginosa.</title>
        <authorList>
            <person name="Yuan M."/>
            <person name="Feng J.2nd."/>
            <person name="Zhan Z.3rd."/>
            <person name="Jiang X.4th."/>
            <person name="Zhang D.5th."/>
            <person name="Chen X.6th."/>
            <person name="Zhao X."/>
            <person name="Che J."/>
            <person name="Lu J."/>
            <person name="Xu J."/>
            <person name="Li J."/>
            <person name="Zhou D."/>
        </authorList>
    </citation>
    <scope>NUCLEOTIDE SEQUENCE</scope>
    <source>
        <plasmid evidence="3">pA681-IMP</plasmid>
    </source>
</reference>
<evidence type="ECO:0000313" key="3">
    <source>
        <dbReference type="EMBL" id="AVE21824.1"/>
    </source>
</evidence>
<accession>A0A2L1KHM0</accession>
<dbReference type="AlphaFoldDB" id="A0A2L1KHM0"/>
<organism evidence="3">
    <name type="scientific">Pseudomonas aeruginosa</name>
    <dbReference type="NCBI Taxonomy" id="287"/>
    <lineage>
        <taxon>Bacteria</taxon>
        <taxon>Pseudomonadati</taxon>
        <taxon>Pseudomonadota</taxon>
        <taxon>Gammaproteobacteria</taxon>
        <taxon>Pseudomonadales</taxon>
        <taxon>Pseudomonadaceae</taxon>
        <taxon>Pseudomonas</taxon>
    </lineage>
</organism>